<reference evidence="2 3" key="1">
    <citation type="submission" date="2020-08" db="EMBL/GenBank/DDBJ databases">
        <title>Genomic Encyclopedia of Type Strains, Phase IV (KMG-IV): sequencing the most valuable type-strain genomes for metagenomic binning, comparative biology and taxonomic classification.</title>
        <authorList>
            <person name="Goeker M."/>
        </authorList>
    </citation>
    <scope>NUCLEOTIDE SEQUENCE [LARGE SCALE GENOMIC DNA]</scope>
    <source>
        <strain evidence="2 3">DSM 21458</strain>
    </source>
</reference>
<sequence>MRLGYVRSFKSTSSPLPQIERLLQAGCEAIFVEQGSGDNMDRPVLHRVMDSLRPDDVLVVVSAERFSREQRQLTILTERLQARGATLQVLEVEDSLPEAP</sequence>
<feature type="domain" description="Resolvase/invertase-type recombinase catalytic" evidence="1">
    <location>
        <begin position="1"/>
        <end position="100"/>
    </location>
</feature>
<dbReference type="SMART" id="SM00857">
    <property type="entry name" value="Resolvase"/>
    <property type="match status" value="1"/>
</dbReference>
<evidence type="ECO:0000313" key="3">
    <source>
        <dbReference type="Proteomes" id="UP000569951"/>
    </source>
</evidence>
<protein>
    <submittedName>
        <fullName evidence="2">DNA invertase Pin-like site-specific DNA recombinase</fullName>
    </submittedName>
</protein>
<dbReference type="GO" id="GO:0000150">
    <property type="term" value="F:DNA strand exchange activity"/>
    <property type="evidence" value="ECO:0007669"/>
    <property type="project" value="InterPro"/>
</dbReference>
<evidence type="ECO:0000259" key="1">
    <source>
        <dbReference type="PROSITE" id="PS51736"/>
    </source>
</evidence>
<dbReference type="Pfam" id="PF00239">
    <property type="entry name" value="Resolvase"/>
    <property type="match status" value="1"/>
</dbReference>
<name>A0A841HYW4_9DEIO</name>
<proteinExistence type="predicted"/>
<keyword evidence="3" id="KW-1185">Reference proteome</keyword>
<dbReference type="InterPro" id="IPR036162">
    <property type="entry name" value="Resolvase-like_N_sf"/>
</dbReference>
<dbReference type="RefSeq" id="WP_183983884.1">
    <property type="nucleotide sequence ID" value="NZ_JACHHG010000001.1"/>
</dbReference>
<gene>
    <name evidence="2" type="ORF">HNR42_000367</name>
</gene>
<dbReference type="PROSITE" id="PS51736">
    <property type="entry name" value="RECOMBINASES_3"/>
    <property type="match status" value="1"/>
</dbReference>
<evidence type="ECO:0000313" key="2">
    <source>
        <dbReference type="EMBL" id="MBB6096955.1"/>
    </source>
</evidence>
<comment type="caution">
    <text evidence="2">The sequence shown here is derived from an EMBL/GenBank/DDBJ whole genome shotgun (WGS) entry which is preliminary data.</text>
</comment>
<dbReference type="Gene3D" id="3.40.50.1390">
    <property type="entry name" value="Resolvase, N-terminal catalytic domain"/>
    <property type="match status" value="1"/>
</dbReference>
<dbReference type="SUPFAM" id="SSF53041">
    <property type="entry name" value="Resolvase-like"/>
    <property type="match status" value="1"/>
</dbReference>
<dbReference type="GO" id="GO:0003677">
    <property type="term" value="F:DNA binding"/>
    <property type="evidence" value="ECO:0007669"/>
    <property type="project" value="InterPro"/>
</dbReference>
<dbReference type="Proteomes" id="UP000569951">
    <property type="component" value="Unassembled WGS sequence"/>
</dbReference>
<dbReference type="AlphaFoldDB" id="A0A841HYW4"/>
<dbReference type="InterPro" id="IPR006119">
    <property type="entry name" value="Resolv_N"/>
</dbReference>
<dbReference type="EMBL" id="JACHHG010000001">
    <property type="protein sequence ID" value="MBB6096955.1"/>
    <property type="molecule type" value="Genomic_DNA"/>
</dbReference>
<accession>A0A841HYW4</accession>
<organism evidence="2 3">
    <name type="scientific">Deinobacterium chartae</name>
    <dbReference type="NCBI Taxonomy" id="521158"/>
    <lineage>
        <taxon>Bacteria</taxon>
        <taxon>Thermotogati</taxon>
        <taxon>Deinococcota</taxon>
        <taxon>Deinococci</taxon>
        <taxon>Deinococcales</taxon>
        <taxon>Deinococcaceae</taxon>
        <taxon>Deinobacterium</taxon>
    </lineage>
</organism>